<evidence type="ECO:0000313" key="2">
    <source>
        <dbReference type="EMBL" id="SUA57370.1"/>
    </source>
</evidence>
<dbReference type="Proteomes" id="UP000254603">
    <property type="component" value="Unassembled WGS sequence"/>
</dbReference>
<dbReference type="InterPro" id="IPR011213">
    <property type="entry name" value="NMN_biosyn"/>
</dbReference>
<dbReference type="RefSeq" id="WP_018573502.1">
    <property type="nucleotide sequence ID" value="NZ_CP065725.1"/>
</dbReference>
<dbReference type="Pfam" id="PF21906">
    <property type="entry name" value="WHD_NrtR"/>
    <property type="match status" value="1"/>
</dbReference>
<accession>A0A378XHL6</accession>
<name>A0A378XHL6_9BURK</name>
<dbReference type="EMBL" id="UGSB01000001">
    <property type="protein sequence ID" value="SUA57370.1"/>
    <property type="molecule type" value="Genomic_DNA"/>
</dbReference>
<protein>
    <submittedName>
        <fullName evidence="2">Uncharacterized conserved protein</fullName>
    </submittedName>
</protein>
<dbReference type="AlphaFoldDB" id="A0A378XHL6"/>
<reference evidence="2 3" key="1">
    <citation type="submission" date="2018-06" db="EMBL/GenBank/DDBJ databases">
        <authorList>
            <consortium name="Pathogen Informatics"/>
            <person name="Doyle S."/>
        </authorList>
    </citation>
    <scope>NUCLEOTIDE SEQUENCE [LARGE SCALE GENOMIC DNA]</scope>
    <source>
        <strain evidence="2 3">NCTC11997</strain>
    </source>
</reference>
<evidence type="ECO:0000313" key="3">
    <source>
        <dbReference type="Proteomes" id="UP000254603"/>
    </source>
</evidence>
<dbReference type="PIRSF" id="PIRSF019423">
    <property type="entry name" value="NMN_biosyn"/>
    <property type="match status" value="1"/>
</dbReference>
<dbReference type="SUPFAM" id="SSF55811">
    <property type="entry name" value="Nudix"/>
    <property type="match status" value="1"/>
</dbReference>
<dbReference type="SUPFAM" id="SSF46785">
    <property type="entry name" value="Winged helix' DNA-binding domain"/>
    <property type="match status" value="1"/>
</dbReference>
<dbReference type="InterPro" id="IPR054105">
    <property type="entry name" value="WHD_NrtR"/>
</dbReference>
<dbReference type="InterPro" id="IPR015797">
    <property type="entry name" value="NUDIX_hydrolase-like_dom_sf"/>
</dbReference>
<evidence type="ECO:0000259" key="1">
    <source>
        <dbReference type="Pfam" id="PF21906"/>
    </source>
</evidence>
<organism evidence="2 3">
    <name type="scientific">Oligella ureolytica</name>
    <dbReference type="NCBI Taxonomy" id="90244"/>
    <lineage>
        <taxon>Bacteria</taxon>
        <taxon>Pseudomonadati</taxon>
        <taxon>Pseudomonadota</taxon>
        <taxon>Betaproteobacteria</taxon>
        <taxon>Burkholderiales</taxon>
        <taxon>Alcaligenaceae</taxon>
        <taxon>Oligella</taxon>
    </lineage>
</organism>
<feature type="domain" description="NrtR DNA-binding winged helix" evidence="1">
    <location>
        <begin position="251"/>
        <end position="311"/>
    </location>
</feature>
<gene>
    <name evidence="2" type="ORF">NCTC11997_02364</name>
</gene>
<dbReference type="Gene3D" id="1.10.10.10">
    <property type="entry name" value="Winged helix-like DNA-binding domain superfamily/Winged helix DNA-binding domain"/>
    <property type="match status" value="1"/>
</dbReference>
<proteinExistence type="predicted"/>
<dbReference type="InterPro" id="IPR036390">
    <property type="entry name" value="WH_DNA-bd_sf"/>
</dbReference>
<dbReference type="InterPro" id="IPR036388">
    <property type="entry name" value="WH-like_DNA-bd_sf"/>
</dbReference>
<dbReference type="STRING" id="1122619.GCA_000373745_00325"/>
<sequence length="331" mass="38484">MDLDISSTHNPWPLSAELVAVLVAIIDDEPMVLTTHCAHALPAGELQTQHRSLQNGLRVWVEALTNHTLSYVEQLYTFADKGRAYLTGGRVLSVSYLALTRERAEILSDEVSWQRCYDYFPWEDWRHGKPSLLSDHIEPQLLAWVAQSETPAQSIHRQQRVQLAYGLGDFKWNEDLVLPRYELLYEAGLVPEALRDKILYEKEQFHDLDEQRWLEGHRDHLLGRPMRFDQRRILATGMMRLRAKIKYRPVVFELMPPTFTLLQLQTVIESLAGRILHKQNFRRLIEQQNLIEETGDLAEVVSGRPPKLFRFREDVILEHSTASSKLPLARY</sequence>